<comment type="caution">
    <text evidence="3">The sequence shown here is derived from an EMBL/GenBank/DDBJ whole genome shotgun (WGS) entry which is preliminary data.</text>
</comment>
<evidence type="ECO:0000313" key="3">
    <source>
        <dbReference type="EMBL" id="RTY37781.1"/>
    </source>
</evidence>
<accession>A0A432AV70</accession>
<dbReference type="Proteomes" id="UP000279908">
    <property type="component" value="Unassembled WGS sequence"/>
</dbReference>
<feature type="signal peptide" evidence="1">
    <location>
        <begin position="1"/>
        <end position="40"/>
    </location>
</feature>
<dbReference type="AlphaFoldDB" id="A0A432AV70"/>
<organism evidence="3 4">
    <name type="scientific">Chlorobium phaeovibrioides</name>
    <dbReference type="NCBI Taxonomy" id="1094"/>
    <lineage>
        <taxon>Bacteria</taxon>
        <taxon>Pseudomonadati</taxon>
        <taxon>Chlorobiota</taxon>
        <taxon>Chlorobiia</taxon>
        <taxon>Chlorobiales</taxon>
        <taxon>Chlorobiaceae</taxon>
        <taxon>Chlorobium/Pelodictyon group</taxon>
        <taxon>Chlorobium</taxon>
    </lineage>
</organism>
<dbReference type="EMBL" id="RXYK01000008">
    <property type="protein sequence ID" value="RTY37781.1"/>
    <property type="molecule type" value="Genomic_DNA"/>
</dbReference>
<dbReference type="RefSeq" id="WP_126384614.1">
    <property type="nucleotide sequence ID" value="NZ_RXYK01000008.1"/>
</dbReference>
<reference evidence="3 4" key="1">
    <citation type="submission" date="2018-12" db="EMBL/GenBank/DDBJ databases">
        <authorList>
            <person name="Lunina O.N."/>
            <person name="Grouzdev D.S."/>
            <person name="Gorlenko V.M."/>
            <person name="Savvichev A.S."/>
        </authorList>
    </citation>
    <scope>NUCLEOTIDE SEQUENCE [LARGE SCALE GENOMIC DNA]</scope>
    <source>
        <strain evidence="3 4">BrKhr-17</strain>
    </source>
</reference>
<evidence type="ECO:0000313" key="4">
    <source>
        <dbReference type="Proteomes" id="UP000279908"/>
    </source>
</evidence>
<dbReference type="InterPro" id="IPR025193">
    <property type="entry name" value="DUF4114"/>
</dbReference>
<gene>
    <name evidence="3" type="ORF">EKD02_06555</name>
</gene>
<name>A0A432AV70_CHLPH</name>
<dbReference type="Pfam" id="PF13448">
    <property type="entry name" value="DUF4114"/>
    <property type="match status" value="1"/>
</dbReference>
<feature type="domain" description="DUF4114" evidence="2">
    <location>
        <begin position="180"/>
        <end position="250"/>
    </location>
</feature>
<sequence>MQQVIVTSETKTGRTAKRSIVAAMAMILILAMAGPRAANAAEESSIQSDARPFGLDIASPVYASGSDENATTFMEYYSETLVPWVSTNLPEYTNNYTTSLRIDPSLLTLATDSDVRIYFVGEGAGYDNTLGFTSTTGDRSLIFPEASVNPSYNNATDLTKAAANVNFPLVPGDFVDLGSFEAGAQLDFFLIANGANGGTTTFSTDATTSPDGLTHAISWAPADSPYLLIGFEDLLGGGDGDFNDLLFAVAIQPLTTAPEPSTMLLLTSFLLVVLYLRHSSRFSPHSDPEQYPRIN</sequence>
<feature type="chain" id="PRO_5019024702" evidence="1">
    <location>
        <begin position="41"/>
        <end position="295"/>
    </location>
</feature>
<evidence type="ECO:0000256" key="1">
    <source>
        <dbReference type="SAM" id="SignalP"/>
    </source>
</evidence>
<proteinExistence type="predicted"/>
<protein>
    <submittedName>
        <fullName evidence="3">DUF4114 domain-containing protein</fullName>
    </submittedName>
</protein>
<evidence type="ECO:0000259" key="2">
    <source>
        <dbReference type="Pfam" id="PF13448"/>
    </source>
</evidence>
<keyword evidence="1" id="KW-0732">Signal</keyword>